<dbReference type="PANTHER" id="PTHR23257:SF958">
    <property type="entry name" value="SERINE_THREONINE-PROTEIN KINASE WNK4"/>
    <property type="match status" value="1"/>
</dbReference>
<dbReference type="PANTHER" id="PTHR23257">
    <property type="entry name" value="SERINE-THREONINE PROTEIN KINASE"/>
    <property type="match status" value="1"/>
</dbReference>
<dbReference type="InterPro" id="IPR001245">
    <property type="entry name" value="Ser-Thr/Tyr_kinase_cat_dom"/>
</dbReference>
<dbReference type="Pfam" id="PF07714">
    <property type="entry name" value="PK_Tyr_Ser-Thr"/>
    <property type="match status" value="1"/>
</dbReference>
<organism evidence="2 3">
    <name type="scientific">Tritrichomonas musculus</name>
    <dbReference type="NCBI Taxonomy" id="1915356"/>
    <lineage>
        <taxon>Eukaryota</taxon>
        <taxon>Metamonada</taxon>
        <taxon>Parabasalia</taxon>
        <taxon>Tritrichomonadida</taxon>
        <taxon>Tritrichomonadidae</taxon>
        <taxon>Tritrichomonas</taxon>
    </lineage>
</organism>
<dbReference type="InterPro" id="IPR000719">
    <property type="entry name" value="Prot_kinase_dom"/>
</dbReference>
<name>A0ABR2GXH8_9EUKA</name>
<feature type="domain" description="Protein kinase" evidence="1">
    <location>
        <begin position="163"/>
        <end position="433"/>
    </location>
</feature>
<gene>
    <name evidence="2" type="ORF">M9Y10_032685</name>
</gene>
<dbReference type="CDD" id="cd13999">
    <property type="entry name" value="STKc_MAP3K-like"/>
    <property type="match status" value="1"/>
</dbReference>
<proteinExistence type="predicted"/>
<dbReference type="SUPFAM" id="SSF56112">
    <property type="entry name" value="Protein kinase-like (PK-like)"/>
    <property type="match status" value="2"/>
</dbReference>
<sequence>MEITEQIVEKINQIILLSNSADTFIDQCKYITNILQDLDNIFTGLHNPPKPDQLAPLLDILNRLYEIVSEFKIDKLNLNIFNLQIIQTILDLKNIIQLIYHLLHKINIQVSNKDDTTSQNIICGLKYFRQFFSGLTAKKNLELNDKLKKIEKQLDDINQIKEYEIQTILSDMDSYSTYKGFKKSTKEEVTIKIFKPNQNVQKTFDSLIKIHESTNHSNLESFVESSEPSPYFIVTNRNGQELSAIINNNANLINKTNIAQTYKSQNISLQAGYRTIISIKIAMAIGFLHSLNIVHGDLCSANITIDESLNPQVINFSNSQFLSEDFEILSLKPSSLSSAFIAPELCVDEAGYNESIDTFSFGGLLYELLTSESPFGGCSNIETKIKLGQRPTIPEEASPELRKLIEKSWSQEPNDRPSFSDIIYDILQKQITFPGDENSEAVKQFFKQNSIINEEIIFCCDICKKISDTADQVFVYNHECNRIRSLIHSYEFYLITSNYATNRYCNEQDLSKIQNLKKALNLLQLDLKQICPNEYFANGYNYKVEEMAMDLFNLMNNVFIAMFDLKFKVSKYDFNTSDIVRDFRRIFGIFKEYSGIKINEDEEFNEQNLKSERNIFVVRMKEINHFLREAGYTSSITQEEVNKRITIIFNEYHDYYVKRDDFTIIKLDDASGVSAFVHKGKQKSTGKLVAIKEFKKNFLNEDSMKYLKREITFLLTLHNKYLVPFIGFNNDDKQPLWIISEYIEGGDLFDANSNSAHPLTDFVKTKIAFEIAEGMEYLHSKSVIHRDLKTNNILLKNGDTPLIVDFGYARSDISIQMTRSVGTYNYMAPEVIKNNGIYDFKADVYSFAMILWELYSGEYPFKGMDDKNVLERIINNAPLPFSKGKIPVVLRKLIGDARNFEPSQRPTFTEIIERMIKEKISYGTANPEEIENFYNKKAKQRKNQM</sequence>
<feature type="domain" description="Protein kinase" evidence="1">
    <location>
        <begin position="663"/>
        <end position="920"/>
    </location>
</feature>
<dbReference type="InterPro" id="IPR050167">
    <property type="entry name" value="Ser_Thr_protein_kinase"/>
</dbReference>
<dbReference type="InterPro" id="IPR008271">
    <property type="entry name" value="Ser/Thr_kinase_AS"/>
</dbReference>
<dbReference type="PROSITE" id="PS50011">
    <property type="entry name" value="PROTEIN_KINASE_DOM"/>
    <property type="match status" value="2"/>
</dbReference>
<dbReference type="PROSITE" id="PS00108">
    <property type="entry name" value="PROTEIN_KINASE_ST"/>
    <property type="match status" value="1"/>
</dbReference>
<evidence type="ECO:0000259" key="1">
    <source>
        <dbReference type="PROSITE" id="PS50011"/>
    </source>
</evidence>
<dbReference type="Proteomes" id="UP001470230">
    <property type="component" value="Unassembled WGS sequence"/>
</dbReference>
<keyword evidence="3" id="KW-1185">Reference proteome</keyword>
<reference evidence="2 3" key="1">
    <citation type="submission" date="2024-04" db="EMBL/GenBank/DDBJ databases">
        <title>Tritrichomonas musculus Genome.</title>
        <authorList>
            <person name="Alves-Ferreira E."/>
            <person name="Grigg M."/>
            <person name="Lorenzi H."/>
            <person name="Galac M."/>
        </authorList>
    </citation>
    <scope>NUCLEOTIDE SEQUENCE [LARGE SCALE GENOMIC DNA]</scope>
    <source>
        <strain evidence="2 3">EAF2021</strain>
    </source>
</reference>
<evidence type="ECO:0000313" key="2">
    <source>
        <dbReference type="EMBL" id="KAK8838649.1"/>
    </source>
</evidence>
<dbReference type="Pfam" id="PF00069">
    <property type="entry name" value="Pkinase"/>
    <property type="match status" value="1"/>
</dbReference>
<dbReference type="InterPro" id="IPR011009">
    <property type="entry name" value="Kinase-like_dom_sf"/>
</dbReference>
<dbReference type="Gene3D" id="1.10.510.10">
    <property type="entry name" value="Transferase(Phosphotransferase) domain 1"/>
    <property type="match status" value="2"/>
</dbReference>
<evidence type="ECO:0000313" key="3">
    <source>
        <dbReference type="Proteomes" id="UP001470230"/>
    </source>
</evidence>
<dbReference type="EMBL" id="JAPFFF010000054">
    <property type="protein sequence ID" value="KAK8838649.1"/>
    <property type="molecule type" value="Genomic_DNA"/>
</dbReference>
<protein>
    <recommendedName>
        <fullName evidence="1">Protein kinase domain-containing protein</fullName>
    </recommendedName>
</protein>
<comment type="caution">
    <text evidence="2">The sequence shown here is derived from an EMBL/GenBank/DDBJ whole genome shotgun (WGS) entry which is preliminary data.</text>
</comment>
<accession>A0ABR2GXH8</accession>
<dbReference type="SMART" id="SM00220">
    <property type="entry name" value="S_TKc"/>
    <property type="match status" value="2"/>
</dbReference>